<dbReference type="InterPro" id="IPR017946">
    <property type="entry name" value="PLC-like_Pdiesterase_TIM-brl"/>
</dbReference>
<dbReference type="AlphaFoldDB" id="S3BUS0"/>
<dbReference type="GO" id="GO:0008081">
    <property type="term" value="F:phosphoric diester hydrolase activity"/>
    <property type="evidence" value="ECO:0007669"/>
    <property type="project" value="InterPro"/>
</dbReference>
<reference evidence="3 4" key="1">
    <citation type="journal article" date="2013" name="BMC Genomics">
        <title>The genome and transcriptome of the pine saprophyte Ophiostoma piceae, and a comparison with the bark beetle-associated pine pathogen Grosmannia clavigera.</title>
        <authorList>
            <person name="Haridas S."/>
            <person name="Wang Y."/>
            <person name="Lim L."/>
            <person name="Massoumi Alamouti S."/>
            <person name="Jackman S."/>
            <person name="Docking R."/>
            <person name="Robertson G."/>
            <person name="Birol I."/>
            <person name="Bohlmann J."/>
            <person name="Breuil C."/>
        </authorList>
    </citation>
    <scope>NUCLEOTIDE SEQUENCE [LARGE SCALE GENOMIC DNA]</scope>
    <source>
        <strain evidence="3 4">UAMH 11346</strain>
    </source>
</reference>
<organism evidence="3 4">
    <name type="scientific">Ophiostoma piceae (strain UAMH 11346)</name>
    <name type="common">Sap stain fungus</name>
    <dbReference type="NCBI Taxonomy" id="1262450"/>
    <lineage>
        <taxon>Eukaryota</taxon>
        <taxon>Fungi</taxon>
        <taxon>Dikarya</taxon>
        <taxon>Ascomycota</taxon>
        <taxon>Pezizomycotina</taxon>
        <taxon>Sordariomycetes</taxon>
        <taxon>Sordariomycetidae</taxon>
        <taxon>Ophiostomatales</taxon>
        <taxon>Ophiostomataceae</taxon>
        <taxon>Ophiostoma</taxon>
    </lineage>
</organism>
<dbReference type="InterPro" id="IPR051057">
    <property type="entry name" value="PI-PLC_domain"/>
</dbReference>
<feature type="chain" id="PRO_5004506549" evidence="2">
    <location>
        <begin position="18"/>
        <end position="470"/>
    </location>
</feature>
<feature type="region of interest" description="Disordered" evidence="1">
    <location>
        <begin position="98"/>
        <end position="121"/>
    </location>
</feature>
<keyword evidence="2" id="KW-0732">Signal</keyword>
<protein>
    <submittedName>
        <fullName evidence="3">Tat pathway signal sequence</fullName>
    </submittedName>
</protein>
<evidence type="ECO:0000313" key="3">
    <source>
        <dbReference type="EMBL" id="EPE04999.1"/>
    </source>
</evidence>
<evidence type="ECO:0000313" key="4">
    <source>
        <dbReference type="Proteomes" id="UP000016923"/>
    </source>
</evidence>
<name>S3BUS0_OPHP1</name>
<dbReference type="Pfam" id="PF26146">
    <property type="entry name" value="PI-PLC_X"/>
    <property type="match status" value="1"/>
</dbReference>
<dbReference type="STRING" id="1262450.S3BUS0"/>
<gene>
    <name evidence="3" type="ORF">F503_00153</name>
</gene>
<evidence type="ECO:0000256" key="1">
    <source>
        <dbReference type="SAM" id="MobiDB-lite"/>
    </source>
</evidence>
<dbReference type="PANTHER" id="PTHR13593">
    <property type="match status" value="1"/>
</dbReference>
<dbReference type="VEuPathDB" id="FungiDB:F503_00153"/>
<evidence type="ECO:0000256" key="2">
    <source>
        <dbReference type="SAM" id="SignalP"/>
    </source>
</evidence>
<dbReference type="Gene3D" id="3.20.20.190">
    <property type="entry name" value="Phosphatidylinositol (PI) phosphodiesterase"/>
    <property type="match status" value="1"/>
</dbReference>
<dbReference type="Proteomes" id="UP000016923">
    <property type="component" value="Unassembled WGS sequence"/>
</dbReference>
<dbReference type="OrthoDB" id="7984201at2759"/>
<dbReference type="PANTHER" id="PTHR13593:SF140">
    <property type="entry name" value="PLC-LIKE PHOSPHODIESTERASE"/>
    <property type="match status" value="1"/>
</dbReference>
<keyword evidence="4" id="KW-1185">Reference proteome</keyword>
<sequence>MLSYILLFLSALTSVQARNIAERSRLCPWRVESPYPKPIFDGQRSAHVARDSRESTSKAYTTKYAPPPLFWTQDSSGQWVTGELPASAPAVSTTTIVGPAVSQPAPDSSPSPPVSSTTSLKDTSMPDIVLCNGYAELCDRRYSNVSMVGAHNSPFVLSKNLAANQAFHVTQQLDDGIRFVQGQIHWPKNSTTPHFCHTSCDLLDAGPITDWLGEVRQWVDSHPSDVVTILLGNGDYSTPDKYAPFIESTGITKYAYVPSNNSQMQPDDWPTLGEMIRESKRVVMMLDYKADRAAYPWLLDEFSLFWETPFDPVLAFDPKAGTIDTSASSSRFSCAVHRPPGLANIDARNSLYLMNHNLNVEVSLMGRKISVPALSLANQTNSATGNNSLGAAAQTCLDTWGRPPLVLNVDYYNHGSPPGSVFHAAAALNGVTYNGTCCGLTAGLMSRGVRTEASMFLMVLGMALTSFLWS</sequence>
<dbReference type="SUPFAM" id="SSF51695">
    <property type="entry name" value="PLC-like phosphodiesterases"/>
    <property type="match status" value="1"/>
</dbReference>
<proteinExistence type="predicted"/>
<dbReference type="OMA" id="DFPCTAQ"/>
<dbReference type="HOGENOM" id="CLU_037358_0_0_1"/>
<dbReference type="GO" id="GO:0006629">
    <property type="term" value="P:lipid metabolic process"/>
    <property type="evidence" value="ECO:0007669"/>
    <property type="project" value="InterPro"/>
</dbReference>
<feature type="signal peptide" evidence="2">
    <location>
        <begin position="1"/>
        <end position="17"/>
    </location>
</feature>
<dbReference type="eggNOG" id="ENOG502RUV2">
    <property type="taxonomic scope" value="Eukaryota"/>
</dbReference>
<accession>S3BUS0</accession>
<dbReference type="EMBL" id="KE148158">
    <property type="protein sequence ID" value="EPE04999.1"/>
    <property type="molecule type" value="Genomic_DNA"/>
</dbReference>